<gene>
    <name evidence="1" type="ORF">SAMN05660206_1143</name>
</gene>
<sequence>MKLKYYSFPVLIWIAVLFVPAKSDAQGIPPPAVAPPVVPPVQSLSLSPFRSGYALVREGNMSYYIDTQGEKIQTVSEGILGVPYVQEDYVREVKEGYGKYLPKNKTIFEKEGKYGVLSPMGEQLITAEYDYIDTQYQQFWELHKNKKKTYYLPGGVMLPLFDDIGFLDGKYFDVKQEGAWRLYSKSQNRIVTKQAYEGFDYCGGCSTGAPYVYAKKNGKWGVISWEEQVLVPFAFEHEHRSMRSDNWVTSFYQQGKNVVIHIPTGKVFDGSSPETDVISGMLVTVENGLYGAFNRDGELAVPHTYDKLEAPNDNSYLGYFGHYLLATKDQKQGLIHVDGDVVLPVEYESVQVYDDYFVAKKAGETFLFQARKPEALLKKEHAEIQHTNEYFYSSGSLRLTVFSIKQKAYYGLYFAESNRLYEPEFYNIRVRKQPEIEGGEFIEAEKQGVKILFDRKGEKIIPFAIQDYAVAEIANKLFLAFQEKDRWGLYDMEAKNVIIPAMYDRYFNSLTTPNGIIVQAVLDAFSGIDLYDLQGKKYNDFALKRIDSLDRAHYLTEYAQAGEKRYAIFNVEGLHMEELDYKTVEMIHGTRDLLFVSKDGLAGRLYDVKGKKECSQLLYLLSSLPVDFDMEEDDDHWLLYGFEQGYGKIQSKGGMGYIDRHGKVIVEPKYAQVRFVGKDALLINAEKQSNENYWGNPSRCYFVSLKGEKIFPPDYFVDDMLFHNIDDFDLENKVILMREGDNGDLCFGIGDLMTGELLLPAIYHDIRSIPGLPYLLVETRVDGKSWGGQRRYGIVDFQGKVIVEPTFADIYPPVTMYGEDNPENSLFPLLVNDGNKWRYVKEDGSYLPITGDYANR</sequence>
<dbReference type="RefSeq" id="WP_212611696.1">
    <property type="nucleotide sequence ID" value="NZ_FOZZ01000014.1"/>
</dbReference>
<dbReference type="InterPro" id="IPR032774">
    <property type="entry name" value="WG_beta_rep"/>
</dbReference>
<dbReference type="AlphaFoldDB" id="A0A1I6VHL6"/>
<keyword evidence="2" id="KW-1185">Reference proteome</keyword>
<evidence type="ECO:0000313" key="1">
    <source>
        <dbReference type="EMBL" id="SFT13175.1"/>
    </source>
</evidence>
<evidence type="ECO:0000313" key="2">
    <source>
        <dbReference type="Proteomes" id="UP000198785"/>
    </source>
</evidence>
<protein>
    <submittedName>
        <fullName evidence="1">WG containing repeat-containing protein</fullName>
    </submittedName>
</protein>
<dbReference type="PANTHER" id="PTHR37841">
    <property type="entry name" value="GLR2918 PROTEIN"/>
    <property type="match status" value="1"/>
</dbReference>
<proteinExistence type="predicted"/>
<accession>A0A1I6VHL6</accession>
<name>A0A1I6VHL6_9SPHI</name>
<dbReference type="EMBL" id="FOZZ01000014">
    <property type="protein sequence ID" value="SFT13175.1"/>
    <property type="molecule type" value="Genomic_DNA"/>
</dbReference>
<organism evidence="1 2">
    <name type="scientific">Sphingobacterium wenxiniae</name>
    <dbReference type="NCBI Taxonomy" id="683125"/>
    <lineage>
        <taxon>Bacteria</taxon>
        <taxon>Pseudomonadati</taxon>
        <taxon>Bacteroidota</taxon>
        <taxon>Sphingobacteriia</taxon>
        <taxon>Sphingobacteriales</taxon>
        <taxon>Sphingobacteriaceae</taxon>
        <taxon>Sphingobacterium</taxon>
    </lineage>
</organism>
<reference evidence="1 2" key="1">
    <citation type="submission" date="2016-10" db="EMBL/GenBank/DDBJ databases">
        <authorList>
            <person name="de Groot N.N."/>
        </authorList>
    </citation>
    <scope>NUCLEOTIDE SEQUENCE [LARGE SCALE GENOMIC DNA]</scope>
    <source>
        <strain evidence="1 2">DSM 22789</strain>
    </source>
</reference>
<dbReference type="STRING" id="683125.SAMN05660206_1143"/>
<dbReference type="Pfam" id="PF14903">
    <property type="entry name" value="WG_beta_rep"/>
    <property type="match status" value="2"/>
</dbReference>
<dbReference type="PANTHER" id="PTHR37841:SF1">
    <property type="entry name" value="DUF3298 DOMAIN-CONTAINING PROTEIN"/>
    <property type="match status" value="1"/>
</dbReference>
<dbReference type="Proteomes" id="UP000198785">
    <property type="component" value="Unassembled WGS sequence"/>
</dbReference>